<organism evidence="3 4">
    <name type="scientific">Microbispora amethystogenes</name>
    <dbReference type="NCBI Taxonomy" id="1427754"/>
    <lineage>
        <taxon>Bacteria</taxon>
        <taxon>Bacillati</taxon>
        <taxon>Actinomycetota</taxon>
        <taxon>Actinomycetes</taxon>
        <taxon>Streptosporangiales</taxon>
        <taxon>Streptosporangiaceae</taxon>
        <taxon>Microbispora</taxon>
    </lineage>
</organism>
<dbReference type="InterPro" id="IPR036396">
    <property type="entry name" value="Cyt_P450_sf"/>
</dbReference>
<evidence type="ECO:0000313" key="4">
    <source>
        <dbReference type="Proteomes" id="UP000651728"/>
    </source>
</evidence>
<evidence type="ECO:0000313" key="3">
    <source>
        <dbReference type="EMBL" id="GIH34409.1"/>
    </source>
</evidence>
<keyword evidence="4" id="KW-1185">Reference proteome</keyword>
<dbReference type="PANTHER" id="PTHR46696">
    <property type="entry name" value="P450, PUTATIVE (EUROFUNG)-RELATED"/>
    <property type="match status" value="1"/>
</dbReference>
<feature type="region of interest" description="Disordered" evidence="2">
    <location>
        <begin position="1"/>
        <end position="33"/>
    </location>
</feature>
<sequence>MTNSAPLPDSTDPSAASPASRHPERRREPLEGYDDHADAVRLHASLIGDDPTALFQEMRREHGPVVPVLLDGMPVWYVIGYRELHHVTSQPQLFGRDPRRWNLQDHLPPDWPARPYVTWQPSVMYSEGAEHQRRIGAISDTLDSVDRTELALICEQIADRAIDEISGNGQTDLISQYADRIPAQVITRLFGLAETDLPELVEDVNIVLGGGEEAPSAITRILEKVSRLIADKRALPGQDLTSHMLAHHARITDEEIVQDLIMTMISSHDNCSNWIGSTLRLMLMDDHFSMSLQGGRSSVGEALNDVLWKDPPVPNMPSRWAVQDCELAGRRIRRGDMLVLGVAAANADPQVQPAAHAGSGANRAHLAFGHGEYGCPFPAPELGGIIAKTAVEVLLDRLPDVYLTVKPDALRWRPSLWVRSLEALPVRFSPTVPTGRGPSNIWNASR</sequence>
<comment type="similarity">
    <text evidence="1">Belongs to the cytochrome P450 family.</text>
</comment>
<dbReference type="CDD" id="cd20623">
    <property type="entry name" value="CYP_unk"/>
    <property type="match status" value="1"/>
</dbReference>
<dbReference type="RefSeq" id="WP_204287233.1">
    <property type="nucleotide sequence ID" value="NZ_BAABEJ010000019.1"/>
</dbReference>
<comment type="caution">
    <text evidence="3">The sequence shown here is derived from an EMBL/GenBank/DDBJ whole genome shotgun (WGS) entry which is preliminary data.</text>
</comment>
<feature type="compositionally biased region" description="Basic and acidic residues" evidence="2">
    <location>
        <begin position="21"/>
        <end position="33"/>
    </location>
</feature>
<evidence type="ECO:0000256" key="2">
    <source>
        <dbReference type="SAM" id="MobiDB-lite"/>
    </source>
</evidence>
<dbReference type="Proteomes" id="UP000651728">
    <property type="component" value="Unassembled WGS sequence"/>
</dbReference>
<feature type="compositionally biased region" description="Low complexity" evidence="2">
    <location>
        <begin position="1"/>
        <end position="20"/>
    </location>
</feature>
<dbReference type="Gene3D" id="1.10.630.10">
    <property type="entry name" value="Cytochrome P450"/>
    <property type="match status" value="1"/>
</dbReference>
<dbReference type="InterPro" id="IPR002397">
    <property type="entry name" value="Cyt_P450_B"/>
</dbReference>
<gene>
    <name evidence="3" type="ORF">Mam01_45730</name>
</gene>
<name>A0ABQ4FHU4_9ACTN</name>
<proteinExistence type="inferred from homology"/>
<dbReference type="SUPFAM" id="SSF48264">
    <property type="entry name" value="Cytochrome P450"/>
    <property type="match status" value="1"/>
</dbReference>
<dbReference type="PANTHER" id="PTHR46696:SF1">
    <property type="entry name" value="CYTOCHROME P450 YJIB-RELATED"/>
    <property type="match status" value="1"/>
</dbReference>
<dbReference type="EMBL" id="BOOB01000036">
    <property type="protein sequence ID" value="GIH34409.1"/>
    <property type="molecule type" value="Genomic_DNA"/>
</dbReference>
<evidence type="ECO:0000256" key="1">
    <source>
        <dbReference type="ARBA" id="ARBA00010617"/>
    </source>
</evidence>
<accession>A0ABQ4FHU4</accession>
<dbReference type="PRINTS" id="PR00359">
    <property type="entry name" value="BP450"/>
</dbReference>
<protein>
    <submittedName>
        <fullName evidence="3">Cytochrome P450</fullName>
    </submittedName>
</protein>
<reference evidence="3 4" key="1">
    <citation type="submission" date="2021-01" db="EMBL/GenBank/DDBJ databases">
        <title>Whole genome shotgun sequence of Microbispora amethystogenes NBRC 101907.</title>
        <authorList>
            <person name="Komaki H."/>
            <person name="Tamura T."/>
        </authorList>
    </citation>
    <scope>NUCLEOTIDE SEQUENCE [LARGE SCALE GENOMIC DNA]</scope>
    <source>
        <strain evidence="3 4">NBRC 101907</strain>
    </source>
</reference>